<reference evidence="1" key="1">
    <citation type="submission" date="2019-08" db="EMBL/GenBank/DDBJ databases">
        <authorList>
            <person name="Kucharzyk K."/>
            <person name="Murdoch R.W."/>
            <person name="Higgins S."/>
            <person name="Loffler F."/>
        </authorList>
    </citation>
    <scope>NUCLEOTIDE SEQUENCE</scope>
</reference>
<dbReference type="InterPro" id="IPR014121">
    <property type="entry name" value="TraN_Ftype"/>
</dbReference>
<evidence type="ECO:0000313" key="1">
    <source>
        <dbReference type="EMBL" id="MPL92152.1"/>
    </source>
</evidence>
<evidence type="ECO:0008006" key="2">
    <source>
        <dbReference type="Google" id="ProtNLM"/>
    </source>
</evidence>
<sequence>MKRWAAPLAVILAMAPVLSRGDDINATARAKAAGDTAKLGQGSSVFTTGTVQTTVTPYEGTNVGQTSINGSNIGDRTSTEVMSGSDASRALADVNDSVALRPKYDLDASYVGITVGDEATVNAEDIAGQYFTTSGTQSNPACNFDNLSILPEFKRYCDVAANLVEKDCTIRREVTVERTDVWQCMRSRDLVATVCTTKQNGNCAAKDLPTSKPNLQCTEVSNSCLEHEIITKREPASGARHESCRGKDCSGYNYAFLNASYGSHGNGNRVEVWWNGGRVYSGLGLSLTQVKVGKCTYYQTRIGAGQDKIENAVYRICESEGRCLKRKFEHYCISSNECAALEAESACVADEAVCLNYDGYGCRQEQVNFTCQNIGDEFSGATLTTSRIDRISDVLVNDCNPAPESQGCIASGSECTAGAEVRVVNGFPVSRECWEYKQSYQCAGDGSKNYTDCAPFKSDSSCRVTNETCLSFAESEETAGATPAECVHWEYEYTCGGSYEIPDSCSAFNVCVGDLCEGYSDEPNTDFANASAWLTVLDEAAKDSEKSIDSGSVTLFSGTARKCKVGALGTINCCKDSGWANDILADCSEGELALMDRIQAKAAVYVGTYCSRKVLGVCLQRKRSYCTFNSQLGMVFQKEIRRLAGTGWGSAKNPNCEGLALEDINTINWDKIDLSEAFTDMLNDASVPTSAMVTDYLRDRLSLTAGSLSEGD</sequence>
<proteinExistence type="predicted"/>
<organism evidence="1">
    <name type="scientific">bioreactor metagenome</name>
    <dbReference type="NCBI Taxonomy" id="1076179"/>
    <lineage>
        <taxon>unclassified sequences</taxon>
        <taxon>metagenomes</taxon>
        <taxon>ecological metagenomes</taxon>
    </lineage>
</organism>
<accession>A0A644VNL9</accession>
<protein>
    <recommendedName>
        <fullName evidence="2">Conjugal transfer mating pair stabilization protein TraN</fullName>
    </recommendedName>
</protein>
<dbReference type="AlphaFoldDB" id="A0A644VNL9"/>
<comment type="caution">
    <text evidence="1">The sequence shown here is derived from an EMBL/GenBank/DDBJ whole genome shotgun (WGS) entry which is preliminary data.</text>
</comment>
<dbReference type="EMBL" id="VSSQ01000349">
    <property type="protein sequence ID" value="MPL92152.1"/>
    <property type="molecule type" value="Genomic_DNA"/>
</dbReference>
<name>A0A644VNL9_9ZZZZ</name>
<gene>
    <name evidence="1" type="ORF">SDC9_38249</name>
</gene>
<dbReference type="Pfam" id="PF06986">
    <property type="entry name" value="F_T4SS_TraN"/>
    <property type="match status" value="1"/>
</dbReference>